<dbReference type="GO" id="GO:0016787">
    <property type="term" value="F:hydrolase activity"/>
    <property type="evidence" value="ECO:0007669"/>
    <property type="project" value="UniProtKB-KW"/>
</dbReference>
<accession>A0A6G9H7C5</accession>
<gene>
    <name evidence="2" type="ORF">HA039_32715</name>
</gene>
<name>A0A6G9H7C5_9ACTN</name>
<feature type="domain" description="AB hydrolase-1" evidence="1">
    <location>
        <begin position="13"/>
        <end position="223"/>
    </location>
</feature>
<keyword evidence="3" id="KW-1185">Reference proteome</keyword>
<organism evidence="2 3">
    <name type="scientific">Streptomyces liangshanensis</name>
    <dbReference type="NCBI Taxonomy" id="2717324"/>
    <lineage>
        <taxon>Bacteria</taxon>
        <taxon>Bacillati</taxon>
        <taxon>Actinomycetota</taxon>
        <taxon>Actinomycetes</taxon>
        <taxon>Kitasatosporales</taxon>
        <taxon>Streptomycetaceae</taxon>
        <taxon>Streptomyces</taxon>
    </lineage>
</organism>
<dbReference type="PANTHER" id="PTHR37017:SF11">
    <property type="entry name" value="ESTERASE_LIPASE_THIOESTERASE DOMAIN-CONTAINING PROTEIN"/>
    <property type="match status" value="1"/>
</dbReference>
<dbReference type="AlphaFoldDB" id="A0A6G9H7C5"/>
<dbReference type="RefSeq" id="WP_167035557.1">
    <property type="nucleotide sequence ID" value="NZ_CP050177.1"/>
</dbReference>
<dbReference type="KEGG" id="slia:HA039_32715"/>
<keyword evidence="2" id="KW-0378">Hydrolase</keyword>
<evidence type="ECO:0000313" key="2">
    <source>
        <dbReference type="EMBL" id="QIQ06445.1"/>
    </source>
</evidence>
<dbReference type="Pfam" id="PF12697">
    <property type="entry name" value="Abhydrolase_6"/>
    <property type="match status" value="1"/>
</dbReference>
<protein>
    <submittedName>
        <fullName evidence="2">Alpha/beta hydrolase</fullName>
    </submittedName>
</protein>
<dbReference type="Gene3D" id="3.40.50.1820">
    <property type="entry name" value="alpha/beta hydrolase"/>
    <property type="match status" value="1"/>
</dbReference>
<dbReference type="Proteomes" id="UP000501179">
    <property type="component" value="Chromosome"/>
</dbReference>
<evidence type="ECO:0000259" key="1">
    <source>
        <dbReference type="Pfam" id="PF12697"/>
    </source>
</evidence>
<dbReference type="PANTHER" id="PTHR37017">
    <property type="entry name" value="AB HYDROLASE-1 DOMAIN-CONTAINING PROTEIN-RELATED"/>
    <property type="match status" value="1"/>
</dbReference>
<dbReference type="EMBL" id="CP050177">
    <property type="protein sequence ID" value="QIQ06445.1"/>
    <property type="molecule type" value="Genomic_DNA"/>
</dbReference>
<dbReference type="InterPro" id="IPR000073">
    <property type="entry name" value="AB_hydrolase_1"/>
</dbReference>
<dbReference type="SUPFAM" id="SSF53474">
    <property type="entry name" value="alpha/beta-Hydrolases"/>
    <property type="match status" value="1"/>
</dbReference>
<proteinExistence type="predicted"/>
<sequence>MSQTSTADVHASVILAHGAWADGSSWSKVITRLRSHGVRVRAAALPLSSPQDDLAALERTLDRTEGPVVLVGHAYAGAVIGATRNERVAGLVYVAALAPDEGETVADVYYRDQPHPRAPELAPDDDGYIWLPDAAFPDAFAQDATDEERDLLASVQRPIAGACIASPVGRPLWRDRPSWYFVAERDRMIPAGTQRFMAGRMNAHVRSGPTDHAPLVTAPGAVTELILEAVRALGPDRQALVP</sequence>
<dbReference type="InterPro" id="IPR052897">
    <property type="entry name" value="Sec-Metab_Biosynth_Hydrolase"/>
</dbReference>
<reference evidence="2 3" key="1">
    <citation type="submission" date="2020-03" db="EMBL/GenBank/DDBJ databases">
        <title>A novel species.</title>
        <authorList>
            <person name="Gao J."/>
        </authorList>
    </citation>
    <scope>NUCLEOTIDE SEQUENCE [LARGE SCALE GENOMIC DNA]</scope>
    <source>
        <strain evidence="2 3">QMT-12</strain>
    </source>
</reference>
<dbReference type="InterPro" id="IPR029058">
    <property type="entry name" value="AB_hydrolase_fold"/>
</dbReference>
<evidence type="ECO:0000313" key="3">
    <source>
        <dbReference type="Proteomes" id="UP000501179"/>
    </source>
</evidence>